<keyword evidence="7" id="KW-0472">Membrane</keyword>
<dbReference type="InterPro" id="IPR002938">
    <property type="entry name" value="FAD-bd"/>
</dbReference>
<feature type="transmembrane region" description="Helical" evidence="7">
    <location>
        <begin position="12"/>
        <end position="32"/>
    </location>
</feature>
<evidence type="ECO:0000256" key="7">
    <source>
        <dbReference type="SAM" id="Phobius"/>
    </source>
</evidence>
<gene>
    <name evidence="9" type="ORF">BS50DRAFT_44025</name>
</gene>
<dbReference type="EMBL" id="KZ678128">
    <property type="protein sequence ID" value="PSN75621.1"/>
    <property type="molecule type" value="Genomic_DNA"/>
</dbReference>
<sequence length="466" mass="51609">MDSPDAKTAPPLRLHFLVIGGGLAGVSAAIALTKKGHNATVLEAQKVFSELGSGIQMPPNSTKILGNWGLSDELFLHATSPHRIDFRSYRHGDLLSVAGLVPDMQARHHAPHLVLHRGDLLALLLQEARRLNVQLETDCAAVDIDFATCTVSTANGKSFTGDVLIGADGDKSFVRDTLLGKDTSPQPTGKLVYRLTIPSDAIAANSMVRDLIQPPKITCWMGPDSHVVCYNLESKGICNLVLTRSDNDSSSTRHSDIPGPRPASMDELRRFFSAWDDPLRHVLDLADSALYWPLLRGQDVDTWTHPCGSFILIGDAAHSMPPHLVQGAAQAIEDAACLGELFGRVQRRSQIPDALTIFQELRQTRCLEISRRADRAGRVWTFRDGPYQQERDRQLKDHQPFDGYPNPFSDAHLHKWLYDYDVAEAVRKAWDRYTRGEWVGTSGGHIQHDEHSASEQRGTKRSISET</sequence>
<dbReference type="STRING" id="1448308.A0A2T2PD79"/>
<feature type="compositionally biased region" description="Basic and acidic residues" evidence="6">
    <location>
        <begin position="446"/>
        <end position="466"/>
    </location>
</feature>
<dbReference type="Gene3D" id="3.50.50.60">
    <property type="entry name" value="FAD/NAD(P)-binding domain"/>
    <property type="match status" value="1"/>
</dbReference>
<evidence type="ECO:0000256" key="3">
    <source>
        <dbReference type="ARBA" id="ARBA00022827"/>
    </source>
</evidence>
<evidence type="ECO:0000313" key="9">
    <source>
        <dbReference type="EMBL" id="PSN75621.1"/>
    </source>
</evidence>
<feature type="domain" description="FAD-binding" evidence="8">
    <location>
        <begin position="17"/>
        <end position="178"/>
    </location>
</feature>
<keyword evidence="2" id="KW-0285">Flavoprotein</keyword>
<proteinExistence type="inferred from homology"/>
<keyword evidence="10" id="KW-1185">Reference proteome</keyword>
<keyword evidence="4" id="KW-0560">Oxidoreductase</keyword>
<dbReference type="InterPro" id="IPR050493">
    <property type="entry name" value="FAD-dep_Monooxygenase_BioMet"/>
</dbReference>
<keyword evidence="3" id="KW-0274">FAD</keyword>
<dbReference type="PANTHER" id="PTHR13789">
    <property type="entry name" value="MONOOXYGENASE"/>
    <property type="match status" value="1"/>
</dbReference>
<accession>A0A2T2PD79</accession>
<keyword evidence="5" id="KW-0503">Monooxygenase</keyword>
<name>A0A2T2PD79_CORCC</name>
<dbReference type="SUPFAM" id="SSF51905">
    <property type="entry name" value="FAD/NAD(P)-binding domain"/>
    <property type="match status" value="1"/>
</dbReference>
<evidence type="ECO:0000256" key="2">
    <source>
        <dbReference type="ARBA" id="ARBA00022630"/>
    </source>
</evidence>
<dbReference type="InterPro" id="IPR036188">
    <property type="entry name" value="FAD/NAD-bd_sf"/>
</dbReference>
<dbReference type="Pfam" id="PF01494">
    <property type="entry name" value="FAD_binding_3"/>
    <property type="match status" value="1"/>
</dbReference>
<keyword evidence="7" id="KW-0812">Transmembrane</keyword>
<dbReference type="OrthoDB" id="16820at2759"/>
<dbReference type="PRINTS" id="PR00420">
    <property type="entry name" value="RNGMNOXGNASE"/>
</dbReference>
<comment type="similarity">
    <text evidence="1">Belongs to the paxM FAD-dependent monooxygenase family.</text>
</comment>
<evidence type="ECO:0000259" key="8">
    <source>
        <dbReference type="Pfam" id="PF01494"/>
    </source>
</evidence>
<reference evidence="9 10" key="1">
    <citation type="journal article" date="2018" name="Front. Microbiol.">
        <title>Genome-Wide Analysis of Corynespora cassiicola Leaf Fall Disease Putative Effectors.</title>
        <authorList>
            <person name="Lopez D."/>
            <person name="Ribeiro S."/>
            <person name="Label P."/>
            <person name="Fumanal B."/>
            <person name="Venisse J.S."/>
            <person name="Kohler A."/>
            <person name="de Oliveira R.R."/>
            <person name="Labutti K."/>
            <person name="Lipzen A."/>
            <person name="Lail K."/>
            <person name="Bauer D."/>
            <person name="Ohm R.A."/>
            <person name="Barry K.W."/>
            <person name="Spatafora J."/>
            <person name="Grigoriev I.V."/>
            <person name="Martin F.M."/>
            <person name="Pujade-Renaud V."/>
        </authorList>
    </citation>
    <scope>NUCLEOTIDE SEQUENCE [LARGE SCALE GENOMIC DNA]</scope>
    <source>
        <strain evidence="9 10">Philippines</strain>
    </source>
</reference>
<evidence type="ECO:0000256" key="4">
    <source>
        <dbReference type="ARBA" id="ARBA00023002"/>
    </source>
</evidence>
<protein>
    <submittedName>
        <fullName evidence="9">FAD/NAD(P)-binding domain-containing protein</fullName>
    </submittedName>
</protein>
<keyword evidence="7" id="KW-1133">Transmembrane helix</keyword>
<evidence type="ECO:0000256" key="6">
    <source>
        <dbReference type="SAM" id="MobiDB-lite"/>
    </source>
</evidence>
<dbReference type="AlphaFoldDB" id="A0A2T2PD79"/>
<dbReference type="SUPFAM" id="SSF54373">
    <property type="entry name" value="FAD-linked reductases, C-terminal domain"/>
    <property type="match status" value="1"/>
</dbReference>
<dbReference type="GO" id="GO:0004497">
    <property type="term" value="F:monooxygenase activity"/>
    <property type="evidence" value="ECO:0007669"/>
    <property type="project" value="UniProtKB-KW"/>
</dbReference>
<dbReference type="Proteomes" id="UP000240883">
    <property type="component" value="Unassembled WGS sequence"/>
</dbReference>
<evidence type="ECO:0000256" key="1">
    <source>
        <dbReference type="ARBA" id="ARBA00007992"/>
    </source>
</evidence>
<evidence type="ECO:0000313" key="10">
    <source>
        <dbReference type="Proteomes" id="UP000240883"/>
    </source>
</evidence>
<dbReference type="PANTHER" id="PTHR13789:SF238">
    <property type="entry name" value="PUTATIVE (AFU_ORTHOLOGUE AFUA_2G01680)-RELATED"/>
    <property type="match status" value="1"/>
</dbReference>
<organism evidence="9 10">
    <name type="scientific">Corynespora cassiicola Philippines</name>
    <dbReference type="NCBI Taxonomy" id="1448308"/>
    <lineage>
        <taxon>Eukaryota</taxon>
        <taxon>Fungi</taxon>
        <taxon>Dikarya</taxon>
        <taxon>Ascomycota</taxon>
        <taxon>Pezizomycotina</taxon>
        <taxon>Dothideomycetes</taxon>
        <taxon>Pleosporomycetidae</taxon>
        <taxon>Pleosporales</taxon>
        <taxon>Corynesporascaceae</taxon>
        <taxon>Corynespora</taxon>
    </lineage>
</organism>
<dbReference type="GO" id="GO:0071949">
    <property type="term" value="F:FAD binding"/>
    <property type="evidence" value="ECO:0007669"/>
    <property type="project" value="InterPro"/>
</dbReference>
<feature type="region of interest" description="Disordered" evidence="6">
    <location>
        <begin position="441"/>
        <end position="466"/>
    </location>
</feature>
<evidence type="ECO:0000256" key="5">
    <source>
        <dbReference type="ARBA" id="ARBA00023033"/>
    </source>
</evidence>